<dbReference type="Gene3D" id="3.40.50.150">
    <property type="entry name" value="Vaccinia Virus protein VP39"/>
    <property type="match status" value="1"/>
</dbReference>
<organism evidence="3 4">
    <name type="scientific">Paramarasmius palmivorus</name>
    <dbReference type="NCBI Taxonomy" id="297713"/>
    <lineage>
        <taxon>Eukaryota</taxon>
        <taxon>Fungi</taxon>
        <taxon>Dikarya</taxon>
        <taxon>Basidiomycota</taxon>
        <taxon>Agaricomycotina</taxon>
        <taxon>Agaricomycetes</taxon>
        <taxon>Agaricomycetidae</taxon>
        <taxon>Agaricales</taxon>
        <taxon>Marasmiineae</taxon>
        <taxon>Marasmiaceae</taxon>
        <taxon>Paramarasmius</taxon>
    </lineage>
</organism>
<evidence type="ECO:0000313" key="4">
    <source>
        <dbReference type="Proteomes" id="UP001383192"/>
    </source>
</evidence>
<sequence>MSLVRSSLFRTVRSARFYASVSSGTPSFTSKTTGPYQVFDREAKRLQKDRAALKDGGEASRTVDYVRDEIADRMLERLQDIKRKFSTILDLGSGSGHFAKLLDAKSTKKCIMLDSSVQVERIHADEENLLETVDRNSQEAIVSCLSLQWVNDLPGVLVQIKEALKPDGLFLGAMFGGDTLFELRYSFGVTPQLHLQTHWAQDSRDVSNLLGRAGLTLLTVDVDEIKVNYPSMWELVEDLQNMGESNAIVERRPFIRRDTLAAASAIYSELHGNEDGTIPATFQVIFMIGWKPDPSQPKPLERGSGQTNLKDVL</sequence>
<accession>A0AAW0DAY5</accession>
<proteinExistence type="predicted"/>
<evidence type="ECO:0000256" key="1">
    <source>
        <dbReference type="ARBA" id="ARBA00022603"/>
    </source>
</evidence>
<comment type="caution">
    <text evidence="3">The sequence shown here is derived from an EMBL/GenBank/DDBJ whole genome shotgun (WGS) entry which is preliminary data.</text>
</comment>
<dbReference type="InterPro" id="IPR050602">
    <property type="entry name" value="Malonyl-ACP_OMT"/>
</dbReference>
<dbReference type="CDD" id="cd02440">
    <property type="entry name" value="AdoMet_MTases"/>
    <property type="match status" value="1"/>
</dbReference>
<dbReference type="GO" id="GO:0032259">
    <property type="term" value="P:methylation"/>
    <property type="evidence" value="ECO:0007669"/>
    <property type="project" value="UniProtKB-KW"/>
</dbReference>
<keyword evidence="2" id="KW-0808">Transferase</keyword>
<dbReference type="Proteomes" id="UP001383192">
    <property type="component" value="Unassembled WGS sequence"/>
</dbReference>
<dbReference type="GO" id="GO:0005739">
    <property type="term" value="C:mitochondrion"/>
    <property type="evidence" value="ECO:0007669"/>
    <property type="project" value="TreeGrafter"/>
</dbReference>
<keyword evidence="4" id="KW-1185">Reference proteome</keyword>
<dbReference type="InterPro" id="IPR029063">
    <property type="entry name" value="SAM-dependent_MTases_sf"/>
</dbReference>
<evidence type="ECO:0000256" key="2">
    <source>
        <dbReference type="ARBA" id="ARBA00022679"/>
    </source>
</evidence>
<dbReference type="AlphaFoldDB" id="A0AAW0DAY5"/>
<dbReference type="SUPFAM" id="SSF53335">
    <property type="entry name" value="S-adenosyl-L-methionine-dependent methyltransferases"/>
    <property type="match status" value="1"/>
</dbReference>
<evidence type="ECO:0008006" key="5">
    <source>
        <dbReference type="Google" id="ProtNLM"/>
    </source>
</evidence>
<keyword evidence="1" id="KW-0489">Methyltransferase</keyword>
<name>A0AAW0DAY5_9AGAR</name>
<dbReference type="GO" id="GO:0008168">
    <property type="term" value="F:methyltransferase activity"/>
    <property type="evidence" value="ECO:0007669"/>
    <property type="project" value="UniProtKB-KW"/>
</dbReference>
<dbReference type="EMBL" id="JAYKXP010000016">
    <property type="protein sequence ID" value="KAK7049741.1"/>
    <property type="molecule type" value="Genomic_DNA"/>
</dbReference>
<protein>
    <recommendedName>
        <fullName evidence="5">S-adenosyl-L-methionine-dependent methyltransferase</fullName>
    </recommendedName>
</protein>
<reference evidence="3 4" key="1">
    <citation type="submission" date="2024-01" db="EMBL/GenBank/DDBJ databases">
        <title>A draft genome for a cacao thread blight-causing isolate of Paramarasmius palmivorus.</title>
        <authorList>
            <person name="Baruah I.K."/>
            <person name="Bukari Y."/>
            <person name="Amoako-Attah I."/>
            <person name="Meinhardt L.W."/>
            <person name="Bailey B.A."/>
            <person name="Cohen S.P."/>
        </authorList>
    </citation>
    <scope>NUCLEOTIDE SEQUENCE [LARGE SCALE GENOMIC DNA]</scope>
    <source>
        <strain evidence="3 4">GH-12</strain>
    </source>
</reference>
<gene>
    <name evidence="3" type="ORF">VNI00_005772</name>
</gene>
<dbReference type="PANTHER" id="PTHR13090">
    <property type="entry name" value="ARGININE-HYDROXYLASE NDUFAF5, MITOCHONDRIAL"/>
    <property type="match status" value="1"/>
</dbReference>
<dbReference type="GO" id="GO:0032981">
    <property type="term" value="P:mitochondrial respiratory chain complex I assembly"/>
    <property type="evidence" value="ECO:0007669"/>
    <property type="project" value="TreeGrafter"/>
</dbReference>
<dbReference type="Pfam" id="PF13489">
    <property type="entry name" value="Methyltransf_23"/>
    <property type="match status" value="1"/>
</dbReference>
<dbReference type="PANTHER" id="PTHR13090:SF1">
    <property type="entry name" value="ARGININE-HYDROXYLASE NDUFAF5, MITOCHONDRIAL"/>
    <property type="match status" value="1"/>
</dbReference>
<evidence type="ECO:0000313" key="3">
    <source>
        <dbReference type="EMBL" id="KAK7049741.1"/>
    </source>
</evidence>